<dbReference type="SUPFAM" id="SSF55785">
    <property type="entry name" value="PYP-like sensor domain (PAS domain)"/>
    <property type="match status" value="2"/>
</dbReference>
<comment type="caution">
    <text evidence="2">The sequence shown here is derived from an EMBL/GenBank/DDBJ whole genome shotgun (WGS) entry which is preliminary data.</text>
</comment>
<dbReference type="Pfam" id="PF13426">
    <property type="entry name" value="PAS_9"/>
    <property type="match status" value="2"/>
</dbReference>
<accession>A0ABX2IM72</accession>
<feature type="domain" description="PAS" evidence="1">
    <location>
        <begin position="154"/>
        <end position="199"/>
    </location>
</feature>
<dbReference type="InterPro" id="IPR000014">
    <property type="entry name" value="PAS"/>
</dbReference>
<dbReference type="NCBIfam" id="TIGR02040">
    <property type="entry name" value="PpsR-CrtJ"/>
    <property type="match status" value="1"/>
</dbReference>
<dbReference type="InterPro" id="IPR035965">
    <property type="entry name" value="PAS-like_dom_sf"/>
</dbReference>
<dbReference type="RefSeq" id="WP_174134575.1">
    <property type="nucleotide sequence ID" value="NZ_JABUFE010000001.1"/>
</dbReference>
<name>A0ABX2IM72_9RHOB</name>
<dbReference type="InterPro" id="IPR002197">
    <property type="entry name" value="HTH_Fis"/>
</dbReference>
<protein>
    <submittedName>
        <fullName evidence="2">Transcriptional regulator PpsR</fullName>
    </submittedName>
</protein>
<evidence type="ECO:0000313" key="2">
    <source>
        <dbReference type="EMBL" id="NSX53465.1"/>
    </source>
</evidence>
<evidence type="ECO:0000259" key="1">
    <source>
        <dbReference type="PROSITE" id="PS50112"/>
    </source>
</evidence>
<reference evidence="2 3" key="1">
    <citation type="submission" date="2020-06" db="EMBL/GenBank/DDBJ databases">
        <title>Sulfitobacter algicola sp. nov., isolated from green algae.</title>
        <authorList>
            <person name="Wang C."/>
        </authorList>
    </citation>
    <scope>NUCLEOTIDE SEQUENCE [LARGE SCALE GENOMIC DNA]</scope>
    <source>
        <strain evidence="2 3">1151</strain>
    </source>
</reference>
<dbReference type="Pfam" id="PF02954">
    <property type="entry name" value="HTH_8"/>
    <property type="match status" value="1"/>
</dbReference>
<dbReference type="Gene3D" id="1.10.10.60">
    <property type="entry name" value="Homeodomain-like"/>
    <property type="match status" value="1"/>
</dbReference>
<organism evidence="2 3">
    <name type="scientific">Parasulfitobacter algicola</name>
    <dbReference type="NCBI Taxonomy" id="2614809"/>
    <lineage>
        <taxon>Bacteria</taxon>
        <taxon>Pseudomonadati</taxon>
        <taxon>Pseudomonadota</taxon>
        <taxon>Alphaproteobacteria</taxon>
        <taxon>Rhodobacterales</taxon>
        <taxon>Roseobacteraceae</taxon>
        <taxon>Parasulfitobacter</taxon>
    </lineage>
</organism>
<dbReference type="SUPFAM" id="SSF46689">
    <property type="entry name" value="Homeodomain-like"/>
    <property type="match status" value="1"/>
</dbReference>
<proteinExistence type="predicted"/>
<evidence type="ECO:0000313" key="3">
    <source>
        <dbReference type="Proteomes" id="UP000777935"/>
    </source>
</evidence>
<dbReference type="PROSITE" id="PS50112">
    <property type="entry name" value="PAS"/>
    <property type="match status" value="1"/>
</dbReference>
<dbReference type="SMART" id="SM00091">
    <property type="entry name" value="PAS"/>
    <property type="match status" value="2"/>
</dbReference>
<gene>
    <name evidence="2" type="primary">ppsR</name>
    <name evidence="2" type="ORF">HRQ87_01470</name>
</gene>
<dbReference type="InterPro" id="IPR009057">
    <property type="entry name" value="Homeodomain-like_sf"/>
</dbReference>
<dbReference type="Proteomes" id="UP000777935">
    <property type="component" value="Unassembled WGS sequence"/>
</dbReference>
<dbReference type="InterPro" id="IPR011785">
    <property type="entry name" value="Tscrpt_reg_PpsR-CrtJ"/>
</dbReference>
<dbReference type="PRINTS" id="PR01590">
    <property type="entry name" value="HTHFIS"/>
</dbReference>
<sequence length="469" mass="51688">MTSRGLKYWSNGSIPLISPEILQDVIAAASDISVVISTQGNVLSVLINPNHQSLGRLDHWENHNIRDYLRSESIPKFDQRLEEITSGLSKTDQIELNHLDNGVEFPVRYTMHSIGTDGAILMLGRDLRPIAEIQQQLVKAQIALERDYEAQREFDTRYRVLMETTEDAFVFVSATTGKVIDLNRKAAKILGGNREDITGSAFSQAFGSVQNAADFLTTLSETANTDAPKPIQAKTRNSNKQVMIAPKIFRVSGESVLLCMVSVGEKSTASNETANNDFAAFYNQAVEGIIFTDKDGTITSANDAFLDMAETTALSKIKGKSLADFLSRGVIDLKVLLENAGRAGQMRLYSTKLKGEFESQTSVEISVSYLKHASVPAFVFVLRDVRRTEALREPTMPNSDTAVKSVMELVGSATLKDIISETTDVIEKMCIETAVELTRNNRVAAAEMLGLSRQSLYVKLRKYGLLAKD</sequence>
<dbReference type="Gene3D" id="1.20.5.430">
    <property type="match status" value="1"/>
</dbReference>
<dbReference type="Gene3D" id="3.30.450.20">
    <property type="entry name" value="PAS domain"/>
    <property type="match status" value="2"/>
</dbReference>
<dbReference type="EMBL" id="JABUFE010000001">
    <property type="protein sequence ID" value="NSX53465.1"/>
    <property type="molecule type" value="Genomic_DNA"/>
</dbReference>
<dbReference type="NCBIfam" id="TIGR00229">
    <property type="entry name" value="sensory_box"/>
    <property type="match status" value="1"/>
</dbReference>
<keyword evidence="3" id="KW-1185">Reference proteome</keyword>
<dbReference type="CDD" id="cd00130">
    <property type="entry name" value="PAS"/>
    <property type="match status" value="2"/>
</dbReference>